<evidence type="ECO:0000313" key="6">
    <source>
        <dbReference type="EMBL" id="GMS92834.1"/>
    </source>
</evidence>
<dbReference type="SUPFAM" id="SSF57362">
    <property type="entry name" value="BPTI-like"/>
    <property type="match status" value="1"/>
</dbReference>
<evidence type="ECO:0000256" key="2">
    <source>
        <dbReference type="ARBA" id="ARBA00022900"/>
    </source>
</evidence>
<keyword evidence="2" id="KW-0722">Serine protease inhibitor</keyword>
<comment type="caution">
    <text evidence="6">The sequence shown here is derived from an EMBL/GenBank/DDBJ whole genome shotgun (WGS) entry which is preliminary data.</text>
</comment>
<dbReference type="Gene3D" id="4.10.410.10">
    <property type="entry name" value="Pancreatic trypsin inhibitor Kunitz domain"/>
    <property type="match status" value="1"/>
</dbReference>
<dbReference type="InterPro" id="IPR050098">
    <property type="entry name" value="TFPI/VKTCI-like"/>
</dbReference>
<keyword evidence="4" id="KW-0812">Transmembrane</keyword>
<dbReference type="GO" id="GO:0004867">
    <property type="term" value="F:serine-type endopeptidase inhibitor activity"/>
    <property type="evidence" value="ECO:0007669"/>
    <property type="project" value="UniProtKB-KW"/>
</dbReference>
<dbReference type="Pfam" id="PF00014">
    <property type="entry name" value="Kunitz_BPTI"/>
    <property type="match status" value="1"/>
</dbReference>
<protein>
    <recommendedName>
        <fullName evidence="5">BPTI/Kunitz inhibitor domain-containing protein</fullName>
    </recommendedName>
</protein>
<keyword evidence="3" id="KW-1015">Disulfide bond</keyword>
<feature type="transmembrane region" description="Helical" evidence="4">
    <location>
        <begin position="27"/>
        <end position="47"/>
    </location>
</feature>
<dbReference type="SMART" id="SM00131">
    <property type="entry name" value="KU"/>
    <property type="match status" value="1"/>
</dbReference>
<dbReference type="CDD" id="cd00109">
    <property type="entry name" value="Kunitz-type"/>
    <property type="match status" value="1"/>
</dbReference>
<proteinExistence type="predicted"/>
<dbReference type="PANTHER" id="PTHR10083">
    <property type="entry name" value="KUNITZ-TYPE PROTEASE INHIBITOR-RELATED"/>
    <property type="match status" value="1"/>
</dbReference>
<keyword evidence="1" id="KW-0646">Protease inhibitor</keyword>
<name>A0AAV5TF24_9BILA</name>
<dbReference type="InterPro" id="IPR002223">
    <property type="entry name" value="Kunitz_BPTI"/>
</dbReference>
<dbReference type="Proteomes" id="UP001432027">
    <property type="component" value="Unassembled WGS sequence"/>
</dbReference>
<dbReference type="PANTHER" id="PTHR10083:SF374">
    <property type="entry name" value="BPTI_KUNITZ INHIBITOR DOMAIN-CONTAINING PROTEIN"/>
    <property type="match status" value="1"/>
</dbReference>
<feature type="domain" description="BPTI/Kunitz inhibitor" evidence="5">
    <location>
        <begin position="72"/>
        <end position="123"/>
    </location>
</feature>
<evidence type="ECO:0000313" key="7">
    <source>
        <dbReference type="Proteomes" id="UP001432027"/>
    </source>
</evidence>
<dbReference type="PROSITE" id="PS50279">
    <property type="entry name" value="BPTI_KUNITZ_2"/>
    <property type="match status" value="1"/>
</dbReference>
<feature type="non-terminal residue" evidence="6">
    <location>
        <position position="1"/>
    </location>
</feature>
<dbReference type="InterPro" id="IPR036880">
    <property type="entry name" value="Kunitz_BPTI_sf"/>
</dbReference>
<keyword evidence="7" id="KW-1185">Reference proteome</keyword>
<sequence>LTLFPNLKSMNAEYSHPPTQRSRWRKIVIICLVLFTIVGALIVYSYILPRFRNTDSNTTLITPTKEPEHDICMEEIERGRWCEPMSYRWYYHNMSQKCLGFHYIGCIKSKNLFKTRAACVEKCEIRLGQI</sequence>
<evidence type="ECO:0000256" key="1">
    <source>
        <dbReference type="ARBA" id="ARBA00022690"/>
    </source>
</evidence>
<keyword evidence="4" id="KW-0472">Membrane</keyword>
<dbReference type="EMBL" id="BTSX01000004">
    <property type="protein sequence ID" value="GMS92834.1"/>
    <property type="molecule type" value="Genomic_DNA"/>
</dbReference>
<reference evidence="6" key="1">
    <citation type="submission" date="2023-10" db="EMBL/GenBank/DDBJ databases">
        <title>Genome assembly of Pristionchus species.</title>
        <authorList>
            <person name="Yoshida K."/>
            <person name="Sommer R.J."/>
        </authorList>
    </citation>
    <scope>NUCLEOTIDE SEQUENCE</scope>
    <source>
        <strain evidence="6">RS0144</strain>
    </source>
</reference>
<evidence type="ECO:0000259" key="5">
    <source>
        <dbReference type="PROSITE" id="PS50279"/>
    </source>
</evidence>
<evidence type="ECO:0000256" key="3">
    <source>
        <dbReference type="ARBA" id="ARBA00023157"/>
    </source>
</evidence>
<organism evidence="6 7">
    <name type="scientific">Pristionchus entomophagus</name>
    <dbReference type="NCBI Taxonomy" id="358040"/>
    <lineage>
        <taxon>Eukaryota</taxon>
        <taxon>Metazoa</taxon>
        <taxon>Ecdysozoa</taxon>
        <taxon>Nematoda</taxon>
        <taxon>Chromadorea</taxon>
        <taxon>Rhabditida</taxon>
        <taxon>Rhabditina</taxon>
        <taxon>Diplogasteromorpha</taxon>
        <taxon>Diplogasteroidea</taxon>
        <taxon>Neodiplogasteridae</taxon>
        <taxon>Pristionchus</taxon>
    </lineage>
</organism>
<accession>A0AAV5TF24</accession>
<dbReference type="GO" id="GO:0005615">
    <property type="term" value="C:extracellular space"/>
    <property type="evidence" value="ECO:0007669"/>
    <property type="project" value="TreeGrafter"/>
</dbReference>
<evidence type="ECO:0000256" key="4">
    <source>
        <dbReference type="SAM" id="Phobius"/>
    </source>
</evidence>
<gene>
    <name evidence="6" type="ORF">PENTCL1PPCAC_15009</name>
</gene>
<keyword evidence="4" id="KW-1133">Transmembrane helix</keyword>
<dbReference type="AlphaFoldDB" id="A0AAV5TF24"/>